<proteinExistence type="predicted"/>
<dbReference type="EMBL" id="CAJOBC010084245">
    <property type="protein sequence ID" value="CAF4314115.1"/>
    <property type="molecule type" value="Genomic_DNA"/>
</dbReference>
<gene>
    <name evidence="1" type="ORF">GPM918_LOCUS34222</name>
    <name evidence="2" type="ORF">SRO942_LOCUS34916</name>
</gene>
<reference evidence="1" key="1">
    <citation type="submission" date="2021-02" db="EMBL/GenBank/DDBJ databases">
        <authorList>
            <person name="Nowell W R."/>
        </authorList>
    </citation>
    <scope>NUCLEOTIDE SEQUENCE</scope>
</reference>
<name>A0A815NU49_9BILA</name>
<accession>A0A815NU49</accession>
<comment type="caution">
    <text evidence="1">The sequence shown here is derived from an EMBL/GenBank/DDBJ whole genome shotgun (WGS) entry which is preliminary data.</text>
</comment>
<protein>
    <submittedName>
        <fullName evidence="1">Uncharacterized protein</fullName>
    </submittedName>
</protein>
<organism evidence="1 3">
    <name type="scientific">Didymodactylos carnosus</name>
    <dbReference type="NCBI Taxonomy" id="1234261"/>
    <lineage>
        <taxon>Eukaryota</taxon>
        <taxon>Metazoa</taxon>
        <taxon>Spiralia</taxon>
        <taxon>Gnathifera</taxon>
        <taxon>Rotifera</taxon>
        <taxon>Eurotatoria</taxon>
        <taxon>Bdelloidea</taxon>
        <taxon>Philodinida</taxon>
        <taxon>Philodinidae</taxon>
        <taxon>Didymodactylos</taxon>
    </lineage>
</organism>
<keyword evidence="3" id="KW-1185">Reference proteome</keyword>
<sequence length="144" mass="16439">MSPSKNFQKPAYPKRTSRCFAEGSNEHLTYECIKNLDEQSEQQEQKPNKIALISHSLVKNQKKSPFYAKQLETGNKIELTEWHVISSDIRPKRLLIKESIAIKSLQPSLNRTVASAPLYVYPEGLPKYFIPDPGGYRQSSSPFL</sequence>
<evidence type="ECO:0000313" key="2">
    <source>
        <dbReference type="EMBL" id="CAF4314115.1"/>
    </source>
</evidence>
<evidence type="ECO:0000313" key="3">
    <source>
        <dbReference type="Proteomes" id="UP000663829"/>
    </source>
</evidence>
<dbReference type="EMBL" id="CAJNOQ010018808">
    <property type="protein sequence ID" value="CAF1436828.1"/>
    <property type="molecule type" value="Genomic_DNA"/>
</dbReference>
<dbReference type="Proteomes" id="UP000663829">
    <property type="component" value="Unassembled WGS sequence"/>
</dbReference>
<dbReference type="Proteomes" id="UP000681722">
    <property type="component" value="Unassembled WGS sequence"/>
</dbReference>
<dbReference type="AlphaFoldDB" id="A0A815NU49"/>
<evidence type="ECO:0000313" key="1">
    <source>
        <dbReference type="EMBL" id="CAF1436828.1"/>
    </source>
</evidence>